<proteinExistence type="predicted"/>
<sequence>MEATPFAIDLPEHWTGSFKLTQTPAGSYVGMASLSFGGDPRWVLVITPQLSLDAAMERVRLRVGHFVRERNARPGA</sequence>
<dbReference type="RefSeq" id="WP_013542297.1">
    <property type="nucleotide sequence ID" value="NZ_JAUSRD010000002.1"/>
</dbReference>
<organism evidence="1 2">
    <name type="scientific">Variovorax boronicumulans</name>
    <dbReference type="NCBI Taxonomy" id="436515"/>
    <lineage>
        <taxon>Bacteria</taxon>
        <taxon>Pseudomonadati</taxon>
        <taxon>Pseudomonadota</taxon>
        <taxon>Betaproteobacteria</taxon>
        <taxon>Burkholderiales</taxon>
        <taxon>Comamonadaceae</taxon>
        <taxon>Variovorax</taxon>
    </lineage>
</organism>
<comment type="caution">
    <text evidence="1">The sequence shown here is derived from an EMBL/GenBank/DDBJ whole genome shotgun (WGS) entry which is preliminary data.</text>
</comment>
<dbReference type="Proteomes" id="UP001242045">
    <property type="component" value="Unassembled WGS sequence"/>
</dbReference>
<accession>A0AAW8CUU6</accession>
<name>A0AAW8CUU6_9BURK</name>
<evidence type="ECO:0000313" key="2">
    <source>
        <dbReference type="Proteomes" id="UP001242045"/>
    </source>
</evidence>
<gene>
    <name evidence="1" type="ORF">J2W31_000749</name>
</gene>
<dbReference type="EMBL" id="JAUSRD010000002">
    <property type="protein sequence ID" value="MDP9891646.1"/>
    <property type="molecule type" value="Genomic_DNA"/>
</dbReference>
<protein>
    <submittedName>
        <fullName evidence="1">Uncharacterized protein</fullName>
    </submittedName>
</protein>
<reference evidence="1" key="1">
    <citation type="submission" date="2023-07" db="EMBL/GenBank/DDBJ databases">
        <title>Sorghum-associated microbial communities from plants grown in Nebraska, USA.</title>
        <authorList>
            <person name="Schachtman D."/>
        </authorList>
    </citation>
    <scope>NUCLEOTIDE SEQUENCE</scope>
    <source>
        <strain evidence="1">DS3754</strain>
    </source>
</reference>
<dbReference type="AlphaFoldDB" id="A0AAW8CUU6"/>
<evidence type="ECO:0000313" key="1">
    <source>
        <dbReference type="EMBL" id="MDP9891646.1"/>
    </source>
</evidence>